<dbReference type="EnsemblMetazoa" id="ADIR007827-RA">
    <property type="protein sequence ID" value="ADIR007827-PA"/>
    <property type="gene ID" value="ADIR007827"/>
</dbReference>
<dbReference type="VEuPathDB" id="VectorBase:ADIR007827"/>
<dbReference type="PROSITE" id="PS50240">
    <property type="entry name" value="TRYPSIN_DOM"/>
    <property type="match status" value="1"/>
</dbReference>
<keyword evidence="1" id="KW-1015">Disulfide bond</keyword>
<dbReference type="Pfam" id="PF00089">
    <property type="entry name" value="Trypsin"/>
    <property type="match status" value="1"/>
</dbReference>
<dbReference type="InterPro" id="IPR051333">
    <property type="entry name" value="CLIP_Serine_Protease"/>
</dbReference>
<dbReference type="Gene3D" id="2.40.10.10">
    <property type="entry name" value="Trypsin-like serine proteases"/>
    <property type="match status" value="1"/>
</dbReference>
<organism evidence="5 6">
    <name type="scientific">Anopheles dirus</name>
    <dbReference type="NCBI Taxonomy" id="7168"/>
    <lineage>
        <taxon>Eukaryota</taxon>
        <taxon>Metazoa</taxon>
        <taxon>Ecdysozoa</taxon>
        <taxon>Arthropoda</taxon>
        <taxon>Hexapoda</taxon>
        <taxon>Insecta</taxon>
        <taxon>Pterygota</taxon>
        <taxon>Neoptera</taxon>
        <taxon>Endopterygota</taxon>
        <taxon>Diptera</taxon>
        <taxon>Nematocera</taxon>
        <taxon>Culicoidea</taxon>
        <taxon>Culicidae</taxon>
        <taxon>Anophelinae</taxon>
        <taxon>Anopheles</taxon>
    </lineage>
</organism>
<dbReference type="PRINTS" id="PR00722">
    <property type="entry name" value="CHYMOTRYPSIN"/>
</dbReference>
<dbReference type="STRING" id="7168.A0A182NJK3"/>
<reference evidence="5" key="2">
    <citation type="submission" date="2020-05" db="UniProtKB">
        <authorList>
            <consortium name="EnsemblMetazoa"/>
        </authorList>
    </citation>
    <scope>IDENTIFICATION</scope>
    <source>
        <strain evidence="5">WRAIR2</strain>
    </source>
</reference>
<dbReference type="CDD" id="cd00190">
    <property type="entry name" value="Tryp_SPc"/>
    <property type="match status" value="1"/>
</dbReference>
<proteinExistence type="inferred from homology"/>
<dbReference type="AlphaFoldDB" id="A0A182NJK3"/>
<dbReference type="GO" id="GO:0006508">
    <property type="term" value="P:proteolysis"/>
    <property type="evidence" value="ECO:0007669"/>
    <property type="project" value="InterPro"/>
</dbReference>
<accession>A0A182NJK3</accession>
<evidence type="ECO:0000256" key="2">
    <source>
        <dbReference type="ARBA" id="ARBA00024195"/>
    </source>
</evidence>
<dbReference type="PANTHER" id="PTHR24260:SF136">
    <property type="entry name" value="GH08193P-RELATED"/>
    <property type="match status" value="1"/>
</dbReference>
<evidence type="ECO:0000256" key="3">
    <source>
        <dbReference type="SAM" id="SignalP"/>
    </source>
</evidence>
<feature type="chain" id="PRO_5008129969" description="Peptidase S1 domain-containing protein" evidence="3">
    <location>
        <begin position="25"/>
        <end position="301"/>
    </location>
</feature>
<comment type="similarity">
    <text evidence="2">Belongs to the peptidase S1 family. CLIP subfamily.</text>
</comment>
<keyword evidence="6" id="KW-1185">Reference proteome</keyword>
<evidence type="ECO:0000313" key="6">
    <source>
        <dbReference type="Proteomes" id="UP000075884"/>
    </source>
</evidence>
<dbReference type="InterPro" id="IPR009003">
    <property type="entry name" value="Peptidase_S1_PA"/>
</dbReference>
<feature type="signal peptide" evidence="3">
    <location>
        <begin position="1"/>
        <end position="24"/>
    </location>
</feature>
<evidence type="ECO:0000256" key="1">
    <source>
        <dbReference type="ARBA" id="ARBA00023157"/>
    </source>
</evidence>
<dbReference type="FunFam" id="2.40.10.10:FF:000068">
    <property type="entry name" value="transmembrane protease serine 2"/>
    <property type="match status" value="1"/>
</dbReference>
<evidence type="ECO:0000259" key="4">
    <source>
        <dbReference type="PROSITE" id="PS50240"/>
    </source>
</evidence>
<evidence type="ECO:0000313" key="5">
    <source>
        <dbReference type="EnsemblMetazoa" id="ADIR007827-PA"/>
    </source>
</evidence>
<dbReference type="InterPro" id="IPR001314">
    <property type="entry name" value="Peptidase_S1A"/>
</dbReference>
<feature type="domain" description="Peptidase S1" evidence="4">
    <location>
        <begin position="39"/>
        <end position="278"/>
    </location>
</feature>
<sequence length="301" mass="33148">MTKVRLILAAIGLICAEMTLVTIAQRYVTEDNPPVEECGVRNQSDRWPFHVGLYRGPVLGNESFYFCGGTIVSGSHVVVSAHCVAPYAIELLSVRYGVSDLAEPEQTERCRVEQLIVHPDYKAPDFSNDVALLQLRDPIPIGALAQPVCLWPADTTDTAKMEDLAGTRGTAIGWGIGPRNFYAIELQNATTEILRQARCMEVFTKKLFERNEFFCAVTPVCSGSGGSGFYVLVAGRYYLRGITTFGIEAKGAYKCGVNTLTGLLSMAKYTAWIQQQIALYESPNRTTLATEDRNQQANRTV</sequence>
<protein>
    <recommendedName>
        <fullName evidence="4">Peptidase S1 domain-containing protein</fullName>
    </recommendedName>
</protein>
<reference evidence="6" key="1">
    <citation type="submission" date="2013-03" db="EMBL/GenBank/DDBJ databases">
        <title>The Genome Sequence of Anopheles dirus WRAIR2.</title>
        <authorList>
            <consortium name="The Broad Institute Genomics Platform"/>
            <person name="Neafsey D.E."/>
            <person name="Walton C."/>
            <person name="Walker B."/>
            <person name="Young S.K."/>
            <person name="Zeng Q."/>
            <person name="Gargeya S."/>
            <person name="Fitzgerald M."/>
            <person name="Haas B."/>
            <person name="Abouelleil A."/>
            <person name="Allen A.W."/>
            <person name="Alvarado L."/>
            <person name="Arachchi H.M."/>
            <person name="Berlin A.M."/>
            <person name="Chapman S.B."/>
            <person name="Gainer-Dewar J."/>
            <person name="Goldberg J."/>
            <person name="Griggs A."/>
            <person name="Gujja S."/>
            <person name="Hansen M."/>
            <person name="Howarth C."/>
            <person name="Imamovic A."/>
            <person name="Ireland A."/>
            <person name="Larimer J."/>
            <person name="McCowan C."/>
            <person name="Murphy C."/>
            <person name="Pearson M."/>
            <person name="Poon T.W."/>
            <person name="Priest M."/>
            <person name="Roberts A."/>
            <person name="Saif S."/>
            <person name="Shea T."/>
            <person name="Sisk P."/>
            <person name="Sykes S."/>
            <person name="Wortman J."/>
            <person name="Nusbaum C."/>
            <person name="Birren B."/>
        </authorList>
    </citation>
    <scope>NUCLEOTIDE SEQUENCE [LARGE SCALE GENOMIC DNA]</scope>
    <source>
        <strain evidence="6">WRAIR2</strain>
    </source>
</reference>
<dbReference type="SUPFAM" id="SSF50494">
    <property type="entry name" value="Trypsin-like serine proteases"/>
    <property type="match status" value="1"/>
</dbReference>
<dbReference type="PANTHER" id="PTHR24260">
    <property type="match status" value="1"/>
</dbReference>
<name>A0A182NJK3_9DIPT</name>
<dbReference type="InterPro" id="IPR001254">
    <property type="entry name" value="Trypsin_dom"/>
</dbReference>
<dbReference type="InterPro" id="IPR043504">
    <property type="entry name" value="Peptidase_S1_PA_chymotrypsin"/>
</dbReference>
<dbReference type="SMART" id="SM00020">
    <property type="entry name" value="Tryp_SPc"/>
    <property type="match status" value="1"/>
</dbReference>
<dbReference type="Proteomes" id="UP000075884">
    <property type="component" value="Unassembled WGS sequence"/>
</dbReference>
<dbReference type="GO" id="GO:0004252">
    <property type="term" value="F:serine-type endopeptidase activity"/>
    <property type="evidence" value="ECO:0007669"/>
    <property type="project" value="InterPro"/>
</dbReference>
<keyword evidence="3" id="KW-0732">Signal</keyword>